<keyword evidence="1" id="KW-0547">Nucleotide-binding</keyword>
<gene>
    <name evidence="5" type="ORF">RNJ44_04020</name>
</gene>
<keyword evidence="2" id="KW-0067">ATP-binding</keyword>
<dbReference type="Gene3D" id="3.30.420.40">
    <property type="match status" value="1"/>
</dbReference>
<evidence type="ECO:0008006" key="7">
    <source>
        <dbReference type="Google" id="ProtNLM"/>
    </source>
</evidence>
<dbReference type="PANTHER" id="PTHR12280">
    <property type="entry name" value="PANTOTHENATE KINASE"/>
    <property type="match status" value="1"/>
</dbReference>
<organism evidence="5 6">
    <name type="scientific">Nakaseomyces bracarensis</name>
    <dbReference type="NCBI Taxonomy" id="273131"/>
    <lineage>
        <taxon>Eukaryota</taxon>
        <taxon>Fungi</taxon>
        <taxon>Dikarya</taxon>
        <taxon>Ascomycota</taxon>
        <taxon>Saccharomycotina</taxon>
        <taxon>Saccharomycetes</taxon>
        <taxon>Saccharomycetales</taxon>
        <taxon>Saccharomycetaceae</taxon>
        <taxon>Nakaseomyces</taxon>
    </lineage>
</organism>
<dbReference type="InterPro" id="IPR004567">
    <property type="entry name" value="Type_II_PanK"/>
</dbReference>
<feature type="region of interest" description="Disordered" evidence="4">
    <location>
        <begin position="250"/>
        <end position="274"/>
    </location>
</feature>
<dbReference type="Proteomes" id="UP001623330">
    <property type="component" value="Unassembled WGS sequence"/>
</dbReference>
<feature type="compositionally biased region" description="Polar residues" evidence="4">
    <location>
        <begin position="250"/>
        <end position="267"/>
    </location>
</feature>
<evidence type="ECO:0000313" key="6">
    <source>
        <dbReference type="Proteomes" id="UP001623330"/>
    </source>
</evidence>
<protein>
    <recommendedName>
        <fullName evidence="7">Pantothenate kinase</fullName>
    </recommendedName>
</protein>
<dbReference type="SUPFAM" id="SSF53067">
    <property type="entry name" value="Actin-like ATPase domain"/>
    <property type="match status" value="2"/>
</dbReference>
<evidence type="ECO:0000313" key="5">
    <source>
        <dbReference type="EMBL" id="KAL3232104.1"/>
    </source>
</evidence>
<comment type="caution">
    <text evidence="5">The sequence shown here is derived from an EMBL/GenBank/DDBJ whole genome shotgun (WGS) entry which is preliminary data.</text>
</comment>
<dbReference type="Pfam" id="PF03630">
    <property type="entry name" value="Fumble"/>
    <property type="match status" value="1"/>
</dbReference>
<dbReference type="InterPro" id="IPR043129">
    <property type="entry name" value="ATPase_NBD"/>
</dbReference>
<dbReference type="EMBL" id="JBEVYD010000005">
    <property type="protein sequence ID" value="KAL3232104.1"/>
    <property type="molecule type" value="Genomic_DNA"/>
</dbReference>
<dbReference type="Gene3D" id="3.30.420.510">
    <property type="match status" value="1"/>
</dbReference>
<keyword evidence="3" id="KW-0173">Coenzyme A biosynthesis</keyword>
<evidence type="ECO:0000256" key="3">
    <source>
        <dbReference type="ARBA" id="ARBA00022993"/>
    </source>
</evidence>
<dbReference type="PANTHER" id="PTHR12280:SF20">
    <property type="entry name" value="4'-PHOSPHOPANTETHEINE PHOSPHATASE"/>
    <property type="match status" value="1"/>
</dbReference>
<evidence type="ECO:0000256" key="4">
    <source>
        <dbReference type="SAM" id="MobiDB-lite"/>
    </source>
</evidence>
<evidence type="ECO:0000256" key="1">
    <source>
        <dbReference type="ARBA" id="ARBA00022741"/>
    </source>
</evidence>
<sequence length="380" mass="41794">MHSMEFRDCDYSRRLFTIAIDIGGSLAKVVFSPLDSGLIYFDTVETARIELLLALLDEVISKYNGGDHGTTQIVATGGGAFKFNDLIVERFPGVHNFSKFEEMEGLAKGLDFFIHQVRDEVFTYTDLEGEKIVETVASSPTAQPTIYPYMLVNIGSGVSMLKVDAPNVFTRVGGSSLGGGTLWGLLSLITGAQSYDEMLNWAQAGDNTHVDMLVGDIYGTDYNKIGLKSTHIASSFGKVFQDRNHHNLNNGKCMTHSQKSTNGSSADQESDAGADAENEQLTCTNCIKQRNKSFKNEDICKSLLYAVSNNIGQIAYLQAKIHNVQNIYFGGSYIRGHLTTMNTLSYAINFWTESSKQAFFLKHEGFLGAMGAFLDALELH</sequence>
<keyword evidence="6" id="KW-1185">Reference proteome</keyword>
<reference evidence="5 6" key="1">
    <citation type="submission" date="2024-05" db="EMBL/GenBank/DDBJ databases">
        <title>Long read based assembly of the Candida bracarensis genome reveals expanded adhesin content.</title>
        <authorList>
            <person name="Marcet-Houben M."/>
            <person name="Ksiezopolska E."/>
            <person name="Gabaldon T."/>
        </authorList>
    </citation>
    <scope>NUCLEOTIDE SEQUENCE [LARGE SCALE GENOMIC DNA]</scope>
    <source>
        <strain evidence="5 6">CBM6</strain>
    </source>
</reference>
<dbReference type="NCBIfam" id="TIGR00555">
    <property type="entry name" value="panK_eukar"/>
    <property type="match status" value="1"/>
</dbReference>
<evidence type="ECO:0000256" key="2">
    <source>
        <dbReference type="ARBA" id="ARBA00022840"/>
    </source>
</evidence>
<proteinExistence type="predicted"/>
<accession>A0ABR4NTP9</accession>
<name>A0ABR4NTP9_9SACH</name>